<dbReference type="AlphaFoldDB" id="S7RZM8"/>
<dbReference type="EMBL" id="KB469297">
    <property type="protein sequence ID" value="EPQ58904.1"/>
    <property type="molecule type" value="Genomic_DNA"/>
</dbReference>
<organism evidence="1 2">
    <name type="scientific">Gloeophyllum trabeum (strain ATCC 11539 / FP-39264 / Madison 617)</name>
    <name type="common">Brown rot fungus</name>
    <dbReference type="NCBI Taxonomy" id="670483"/>
    <lineage>
        <taxon>Eukaryota</taxon>
        <taxon>Fungi</taxon>
        <taxon>Dikarya</taxon>
        <taxon>Basidiomycota</taxon>
        <taxon>Agaricomycotina</taxon>
        <taxon>Agaricomycetes</taxon>
        <taxon>Gloeophyllales</taxon>
        <taxon>Gloeophyllaceae</taxon>
        <taxon>Gloeophyllum</taxon>
    </lineage>
</organism>
<evidence type="ECO:0000313" key="1">
    <source>
        <dbReference type="EMBL" id="EPQ58904.1"/>
    </source>
</evidence>
<dbReference type="Proteomes" id="UP000030669">
    <property type="component" value="Unassembled WGS sequence"/>
</dbReference>
<protein>
    <submittedName>
        <fullName evidence="1">Uncharacterized protein</fullName>
    </submittedName>
</protein>
<reference evidence="1 2" key="1">
    <citation type="journal article" date="2012" name="Science">
        <title>The Paleozoic origin of enzymatic lignin decomposition reconstructed from 31 fungal genomes.</title>
        <authorList>
            <person name="Floudas D."/>
            <person name="Binder M."/>
            <person name="Riley R."/>
            <person name="Barry K."/>
            <person name="Blanchette R.A."/>
            <person name="Henrissat B."/>
            <person name="Martinez A.T."/>
            <person name="Otillar R."/>
            <person name="Spatafora J.W."/>
            <person name="Yadav J.S."/>
            <person name="Aerts A."/>
            <person name="Benoit I."/>
            <person name="Boyd A."/>
            <person name="Carlson A."/>
            <person name="Copeland A."/>
            <person name="Coutinho P.M."/>
            <person name="de Vries R.P."/>
            <person name="Ferreira P."/>
            <person name="Findley K."/>
            <person name="Foster B."/>
            <person name="Gaskell J."/>
            <person name="Glotzer D."/>
            <person name="Gorecki P."/>
            <person name="Heitman J."/>
            <person name="Hesse C."/>
            <person name="Hori C."/>
            <person name="Igarashi K."/>
            <person name="Jurgens J.A."/>
            <person name="Kallen N."/>
            <person name="Kersten P."/>
            <person name="Kohler A."/>
            <person name="Kuees U."/>
            <person name="Kumar T.K.A."/>
            <person name="Kuo A."/>
            <person name="LaButti K."/>
            <person name="Larrondo L.F."/>
            <person name="Lindquist E."/>
            <person name="Ling A."/>
            <person name="Lombard V."/>
            <person name="Lucas S."/>
            <person name="Lundell T."/>
            <person name="Martin R."/>
            <person name="McLaughlin D.J."/>
            <person name="Morgenstern I."/>
            <person name="Morin E."/>
            <person name="Murat C."/>
            <person name="Nagy L.G."/>
            <person name="Nolan M."/>
            <person name="Ohm R.A."/>
            <person name="Patyshakuliyeva A."/>
            <person name="Rokas A."/>
            <person name="Ruiz-Duenas F.J."/>
            <person name="Sabat G."/>
            <person name="Salamov A."/>
            <person name="Samejima M."/>
            <person name="Schmutz J."/>
            <person name="Slot J.C."/>
            <person name="St John F."/>
            <person name="Stenlid J."/>
            <person name="Sun H."/>
            <person name="Sun S."/>
            <person name="Syed K."/>
            <person name="Tsang A."/>
            <person name="Wiebenga A."/>
            <person name="Young D."/>
            <person name="Pisabarro A."/>
            <person name="Eastwood D.C."/>
            <person name="Martin F."/>
            <person name="Cullen D."/>
            <person name="Grigoriev I.V."/>
            <person name="Hibbett D.S."/>
        </authorList>
    </citation>
    <scope>NUCLEOTIDE SEQUENCE [LARGE SCALE GENOMIC DNA]</scope>
    <source>
        <strain evidence="1 2">ATCC 11539</strain>
    </source>
</reference>
<name>S7RZM8_GLOTA</name>
<dbReference type="GeneID" id="19299043"/>
<gene>
    <name evidence="1" type="ORF">GLOTRDRAFT_109457</name>
</gene>
<dbReference type="HOGENOM" id="CLU_2197256_0_0_1"/>
<keyword evidence="2" id="KW-1185">Reference proteome</keyword>
<dbReference type="RefSeq" id="XP_007862035.1">
    <property type="nucleotide sequence ID" value="XM_007863844.1"/>
</dbReference>
<evidence type="ECO:0000313" key="2">
    <source>
        <dbReference type="Proteomes" id="UP000030669"/>
    </source>
</evidence>
<sequence>MHIGGATTLTLPKEGHFPAIDPFTPFRTVATKSSNSILCYMRRGALVACHSSLGSRAPEFHRNLLTASIYSGTESFIHKNELVAAIWFPYLFSTFLDVASRRRVSVTP</sequence>
<proteinExistence type="predicted"/>
<accession>S7RZM8</accession>
<dbReference type="KEGG" id="gtr:GLOTRDRAFT_109457"/>